<feature type="transmembrane region" description="Helical" evidence="1">
    <location>
        <begin position="44"/>
        <end position="62"/>
    </location>
</feature>
<keyword evidence="1" id="KW-0812">Transmembrane</keyword>
<keyword evidence="1" id="KW-0472">Membrane</keyword>
<dbReference type="OrthoDB" id="241933at2"/>
<name>A0A5C6BT30_9PLAN</name>
<accession>A0A5C6BT30</accession>
<evidence type="ECO:0000313" key="3">
    <source>
        <dbReference type="Proteomes" id="UP000320735"/>
    </source>
</evidence>
<reference evidence="2 3" key="1">
    <citation type="submission" date="2019-02" db="EMBL/GenBank/DDBJ databases">
        <title>Deep-cultivation of Planctomycetes and their phenomic and genomic characterization uncovers novel biology.</title>
        <authorList>
            <person name="Wiegand S."/>
            <person name="Jogler M."/>
            <person name="Boedeker C."/>
            <person name="Pinto D."/>
            <person name="Vollmers J."/>
            <person name="Rivas-Marin E."/>
            <person name="Kohn T."/>
            <person name="Peeters S.H."/>
            <person name="Heuer A."/>
            <person name="Rast P."/>
            <person name="Oberbeckmann S."/>
            <person name="Bunk B."/>
            <person name="Jeske O."/>
            <person name="Meyerdierks A."/>
            <person name="Storesund J.E."/>
            <person name="Kallscheuer N."/>
            <person name="Luecker S."/>
            <person name="Lage O.M."/>
            <person name="Pohl T."/>
            <person name="Merkel B.J."/>
            <person name="Hornburger P."/>
            <person name="Mueller R.-W."/>
            <person name="Bruemmer F."/>
            <person name="Labrenz M."/>
            <person name="Spormann A.M."/>
            <person name="Op Den Camp H."/>
            <person name="Overmann J."/>
            <person name="Amann R."/>
            <person name="Jetten M.S.M."/>
            <person name="Mascher T."/>
            <person name="Medema M.H."/>
            <person name="Devos D.P."/>
            <person name="Kaster A.-K."/>
            <person name="Ovreas L."/>
            <person name="Rohde M."/>
            <person name="Galperin M.Y."/>
            <person name="Jogler C."/>
        </authorList>
    </citation>
    <scope>NUCLEOTIDE SEQUENCE [LARGE SCALE GENOMIC DNA]</scope>
    <source>
        <strain evidence="2 3">CA54</strain>
    </source>
</reference>
<feature type="transmembrane region" description="Helical" evidence="1">
    <location>
        <begin position="179"/>
        <end position="195"/>
    </location>
</feature>
<feature type="transmembrane region" description="Helical" evidence="1">
    <location>
        <begin position="300"/>
        <end position="324"/>
    </location>
</feature>
<feature type="transmembrane region" description="Helical" evidence="1">
    <location>
        <begin position="336"/>
        <end position="356"/>
    </location>
</feature>
<keyword evidence="3" id="KW-1185">Reference proteome</keyword>
<dbReference type="RefSeq" id="WP_146372125.1">
    <property type="nucleotide sequence ID" value="NZ_SJPP01000001.1"/>
</dbReference>
<feature type="transmembrane region" description="Helical" evidence="1">
    <location>
        <begin position="138"/>
        <end position="159"/>
    </location>
</feature>
<keyword evidence="1" id="KW-1133">Transmembrane helix</keyword>
<evidence type="ECO:0000256" key="1">
    <source>
        <dbReference type="SAM" id="Phobius"/>
    </source>
</evidence>
<feature type="transmembrane region" description="Helical" evidence="1">
    <location>
        <begin position="259"/>
        <end position="280"/>
    </location>
</feature>
<feature type="transmembrane region" description="Helical" evidence="1">
    <location>
        <begin position="376"/>
        <end position="401"/>
    </location>
</feature>
<feature type="transmembrane region" description="Helical" evidence="1">
    <location>
        <begin position="103"/>
        <end position="126"/>
    </location>
</feature>
<protein>
    <submittedName>
        <fullName evidence="2">Uncharacterized protein</fullName>
    </submittedName>
</protein>
<dbReference type="AlphaFoldDB" id="A0A5C6BT30"/>
<organism evidence="2 3">
    <name type="scientific">Symmachiella macrocystis</name>
    <dbReference type="NCBI Taxonomy" id="2527985"/>
    <lineage>
        <taxon>Bacteria</taxon>
        <taxon>Pseudomonadati</taxon>
        <taxon>Planctomycetota</taxon>
        <taxon>Planctomycetia</taxon>
        <taxon>Planctomycetales</taxon>
        <taxon>Planctomycetaceae</taxon>
        <taxon>Symmachiella</taxon>
    </lineage>
</organism>
<feature type="transmembrane region" description="Helical" evidence="1">
    <location>
        <begin position="449"/>
        <end position="469"/>
    </location>
</feature>
<evidence type="ECO:0000313" key="2">
    <source>
        <dbReference type="EMBL" id="TWU14867.1"/>
    </source>
</evidence>
<feature type="transmembrane region" description="Helical" evidence="1">
    <location>
        <begin position="69"/>
        <end position="88"/>
    </location>
</feature>
<comment type="caution">
    <text evidence="2">The sequence shown here is derived from an EMBL/GenBank/DDBJ whole genome shotgun (WGS) entry which is preliminary data.</text>
</comment>
<gene>
    <name evidence="2" type="ORF">CA54_37370</name>
</gene>
<sequence>MPVETEHRAAPMGPLMSAAYVLLAALAMAYGWGYRGTVGHEYGAMVPGALLGMMLCLGSGRLDWQRRAAVVGLFAAVGWAWGGSMSYMEQTFYVLSDSYPDVLYGFAVLFFIGGLWAGCGGALLGLGLTESRSELASLTRVFIVVCLLYFAAFLDLLLVPAHRDAYITFTVKHMHNGDWLSATLTLVASALYWIARPQDRNASALFLWGAVAWWVGYGVLTQLGGLRLGPLHRSESWGGVVGILVVFLIYLIRKKNRAALMLSLYGCVGGGLAFVLAVYIHNALMLRWGPVADMQLVIPAWRTAEVTFGFFMGLIMAGGVLRLLRDGIQPPVEDCPRAPLDACAVLVMMIVLPWINFRRHFARLLRSAPPTEANQWLGLSTGGWIVLLGILLTVPAVYLLWRYRRGDRSWAPPTAFGKGAAVVLFLLWGTAAAQLFDGYPTRQAILGHLLLWLPAALATCLLVSFVPTAPCATEPMGAMTSSNDSRWRVGWPFIVCCALMPGVILAVAGTSVFLQEKSAGERGRLRFGPKAYWRQTERLQGTWNVVGIAAALDSSDLQTDNLPLSRLIFDANRHVNAVTSTGETIDEHRWFLKDQFIWLQWVSKANGHEQAAEIPLQFQKQRLYIAWPPRLQNQGFLILERAQPSGA</sequence>
<feature type="transmembrane region" description="Helical" evidence="1">
    <location>
        <begin position="489"/>
        <end position="514"/>
    </location>
</feature>
<feature type="transmembrane region" description="Helical" evidence="1">
    <location>
        <begin position="202"/>
        <end position="224"/>
    </location>
</feature>
<proteinExistence type="predicted"/>
<dbReference type="EMBL" id="SJPP01000001">
    <property type="protein sequence ID" value="TWU14867.1"/>
    <property type="molecule type" value="Genomic_DNA"/>
</dbReference>
<feature type="transmembrane region" description="Helical" evidence="1">
    <location>
        <begin position="12"/>
        <end position="32"/>
    </location>
</feature>
<dbReference type="Proteomes" id="UP000320735">
    <property type="component" value="Unassembled WGS sequence"/>
</dbReference>
<feature type="transmembrane region" description="Helical" evidence="1">
    <location>
        <begin position="236"/>
        <end position="252"/>
    </location>
</feature>